<dbReference type="GO" id="GO:0006508">
    <property type="term" value="P:proteolysis"/>
    <property type="evidence" value="ECO:0007669"/>
    <property type="project" value="UniProtKB-KW"/>
</dbReference>
<organism evidence="10 11">
    <name type="scientific">Roseateles saccharophilus</name>
    <name type="common">Pseudomonas saccharophila</name>
    <dbReference type="NCBI Taxonomy" id="304"/>
    <lineage>
        <taxon>Bacteria</taxon>
        <taxon>Pseudomonadati</taxon>
        <taxon>Pseudomonadota</taxon>
        <taxon>Betaproteobacteria</taxon>
        <taxon>Burkholderiales</taxon>
        <taxon>Sphaerotilaceae</taxon>
        <taxon>Roseateles</taxon>
    </lineage>
</organism>
<gene>
    <name evidence="10" type="ORF">EV671_1005183</name>
</gene>
<dbReference type="Gene3D" id="3.40.50.200">
    <property type="entry name" value="Peptidase S8/S53 domain"/>
    <property type="match status" value="1"/>
</dbReference>
<evidence type="ECO:0000256" key="6">
    <source>
        <dbReference type="RuleBase" id="RU003355"/>
    </source>
</evidence>
<keyword evidence="3 5" id="KW-0378">Hydrolase</keyword>
<keyword evidence="4 5" id="KW-0720">Serine protease</keyword>
<dbReference type="Proteomes" id="UP000295110">
    <property type="component" value="Unassembled WGS sequence"/>
</dbReference>
<dbReference type="Pfam" id="PF00082">
    <property type="entry name" value="Peptidase_S8"/>
    <property type="match status" value="1"/>
</dbReference>
<feature type="active site" description="Charge relay system" evidence="5">
    <location>
        <position position="215"/>
    </location>
</feature>
<evidence type="ECO:0000256" key="8">
    <source>
        <dbReference type="SAM" id="SignalP"/>
    </source>
</evidence>
<evidence type="ECO:0000256" key="7">
    <source>
        <dbReference type="SAM" id="MobiDB-lite"/>
    </source>
</evidence>
<evidence type="ECO:0000313" key="11">
    <source>
        <dbReference type="Proteomes" id="UP000295110"/>
    </source>
</evidence>
<protein>
    <submittedName>
        <fullName evidence="10">Subtilase family protein</fullName>
    </submittedName>
</protein>
<dbReference type="PROSITE" id="PS51892">
    <property type="entry name" value="SUBTILASE"/>
    <property type="match status" value="1"/>
</dbReference>
<evidence type="ECO:0000256" key="3">
    <source>
        <dbReference type="ARBA" id="ARBA00022801"/>
    </source>
</evidence>
<evidence type="ECO:0000313" key="10">
    <source>
        <dbReference type="EMBL" id="TCV02147.1"/>
    </source>
</evidence>
<dbReference type="InterPro" id="IPR000209">
    <property type="entry name" value="Peptidase_S8/S53_dom"/>
</dbReference>
<dbReference type="InterPro" id="IPR050131">
    <property type="entry name" value="Peptidase_S8_subtilisin-like"/>
</dbReference>
<dbReference type="SUPFAM" id="SSF52743">
    <property type="entry name" value="Subtilisin-like"/>
    <property type="match status" value="1"/>
</dbReference>
<sequence length="458" mass="46390">MNRVPSPPAEQAVPPRHHPSRLARGAVLATLVALLSSGAQAAGRPLGLPHGLGNPFPGSQGLDQGRALGRLDELPAQAQTAQQLAQARKQAVDELVRRNPAVIDRDPAGAPIRRGELVVLDPSAALLDAAASAGFLRLRRTTLTGLGLTAVVLGIPAGMPGAAGLEALRRLDPDADFNHLYQHAGGITGPRADLAAAPGSGAPSAGAEARVGLIDSGVDGEHPALRDIHLRRSGCDQPHPSAHGTAVASLLVGRLAPFAGAAPGYQLFAADVYCDDPAGGSAEAVVVALSGMARERVPVINLSLVGPPNRLLEHAVAALVARGHLLVAAVGNDGPAAPPLYPAAYPGVVAVTGVDPHRHVLPEAGRGPHVQFAAPGSQLAAAAQGTRGFRPVRGTSFAAPLVAGLLARRLAQPDPRLAAAAVQALGATARDLGEPGRDPVFGYGLVGEGLRSDADDLP</sequence>
<feature type="active site" description="Charge relay system" evidence="5">
    <location>
        <position position="396"/>
    </location>
</feature>
<evidence type="ECO:0000259" key="9">
    <source>
        <dbReference type="Pfam" id="PF00082"/>
    </source>
</evidence>
<proteinExistence type="inferred from homology"/>
<evidence type="ECO:0000256" key="1">
    <source>
        <dbReference type="ARBA" id="ARBA00011073"/>
    </source>
</evidence>
<keyword evidence="11" id="KW-1185">Reference proteome</keyword>
<feature type="region of interest" description="Disordered" evidence="7">
    <location>
        <begin position="1"/>
        <end position="20"/>
    </location>
</feature>
<keyword evidence="2 5" id="KW-0645">Protease</keyword>
<dbReference type="PANTHER" id="PTHR43806:SF11">
    <property type="entry name" value="CEREVISIN-RELATED"/>
    <property type="match status" value="1"/>
</dbReference>
<dbReference type="AlphaFoldDB" id="A0A4R3VA82"/>
<dbReference type="InterPro" id="IPR036852">
    <property type="entry name" value="Peptidase_S8/S53_dom_sf"/>
</dbReference>
<comment type="caution">
    <text evidence="10">The sequence shown here is derived from an EMBL/GenBank/DDBJ whole genome shotgun (WGS) entry which is preliminary data.</text>
</comment>
<name>A0A4R3VA82_ROSSA</name>
<evidence type="ECO:0000256" key="5">
    <source>
        <dbReference type="PROSITE-ProRule" id="PRU01240"/>
    </source>
</evidence>
<keyword evidence="8" id="KW-0732">Signal</keyword>
<feature type="domain" description="Peptidase S8/S53" evidence="9">
    <location>
        <begin position="208"/>
        <end position="444"/>
    </location>
</feature>
<dbReference type="CDD" id="cd05561">
    <property type="entry name" value="Peptidases_S8_4"/>
    <property type="match status" value="1"/>
</dbReference>
<evidence type="ECO:0000256" key="4">
    <source>
        <dbReference type="ARBA" id="ARBA00022825"/>
    </source>
</evidence>
<feature type="signal peptide" evidence="8">
    <location>
        <begin position="1"/>
        <end position="41"/>
    </location>
</feature>
<dbReference type="InterPro" id="IPR015500">
    <property type="entry name" value="Peptidase_S8_subtilisin-rel"/>
</dbReference>
<comment type="similarity">
    <text evidence="1 5 6">Belongs to the peptidase S8 family.</text>
</comment>
<dbReference type="PROSITE" id="PS00136">
    <property type="entry name" value="SUBTILASE_ASP"/>
    <property type="match status" value="1"/>
</dbReference>
<feature type="chain" id="PRO_5020225506" evidence="8">
    <location>
        <begin position="42"/>
        <end position="458"/>
    </location>
</feature>
<dbReference type="PROSITE" id="PS00138">
    <property type="entry name" value="SUBTILASE_SER"/>
    <property type="match status" value="1"/>
</dbReference>
<evidence type="ECO:0000256" key="2">
    <source>
        <dbReference type="ARBA" id="ARBA00022670"/>
    </source>
</evidence>
<dbReference type="PRINTS" id="PR00723">
    <property type="entry name" value="SUBTILISIN"/>
</dbReference>
<dbReference type="EMBL" id="SMBU01000005">
    <property type="protein sequence ID" value="TCV02147.1"/>
    <property type="molecule type" value="Genomic_DNA"/>
</dbReference>
<dbReference type="PANTHER" id="PTHR43806">
    <property type="entry name" value="PEPTIDASE S8"/>
    <property type="match status" value="1"/>
</dbReference>
<reference evidence="10 11" key="1">
    <citation type="submission" date="2019-03" db="EMBL/GenBank/DDBJ databases">
        <title>Genomic Encyclopedia of Type Strains, Phase IV (KMG-IV): sequencing the most valuable type-strain genomes for metagenomic binning, comparative biology and taxonomic classification.</title>
        <authorList>
            <person name="Goeker M."/>
        </authorList>
    </citation>
    <scope>NUCLEOTIDE SEQUENCE [LARGE SCALE GENOMIC DNA]</scope>
    <source>
        <strain evidence="10 11">DSM 654</strain>
    </source>
</reference>
<dbReference type="InterPro" id="IPR023828">
    <property type="entry name" value="Peptidase_S8_Ser-AS"/>
</dbReference>
<feature type="active site" description="Charge relay system" evidence="5">
    <location>
        <position position="243"/>
    </location>
</feature>
<accession>A0A4R3VA82</accession>
<dbReference type="InterPro" id="IPR023827">
    <property type="entry name" value="Peptidase_S8_Asp-AS"/>
</dbReference>
<dbReference type="GO" id="GO:0004252">
    <property type="term" value="F:serine-type endopeptidase activity"/>
    <property type="evidence" value="ECO:0007669"/>
    <property type="project" value="UniProtKB-UniRule"/>
</dbReference>
<dbReference type="OrthoDB" id="5405281at2"/>